<organism evidence="15 16">
    <name type="scientific">Trichomonas vaginalis (strain ATCC PRA-98 / G3)</name>
    <dbReference type="NCBI Taxonomy" id="412133"/>
    <lineage>
        <taxon>Eukaryota</taxon>
        <taxon>Metamonada</taxon>
        <taxon>Parabasalia</taxon>
        <taxon>Trichomonadida</taxon>
        <taxon>Trichomonadidae</taxon>
        <taxon>Trichomonas</taxon>
    </lineage>
</organism>
<evidence type="ECO:0000256" key="10">
    <source>
        <dbReference type="ARBA" id="ARBA00022840"/>
    </source>
</evidence>
<dbReference type="SMART" id="SM00382">
    <property type="entry name" value="AAA"/>
    <property type="match status" value="1"/>
</dbReference>
<dbReference type="GO" id="GO:0016787">
    <property type="term" value="F:hydrolase activity"/>
    <property type="evidence" value="ECO:0007669"/>
    <property type="project" value="UniProtKB-KW"/>
</dbReference>
<feature type="domain" description="Helicase ATP-binding" evidence="14">
    <location>
        <begin position="158"/>
        <end position="367"/>
    </location>
</feature>
<dbReference type="PANTHER" id="PTHR10887">
    <property type="entry name" value="DNA2/NAM7 HELICASE FAMILY"/>
    <property type="match status" value="1"/>
</dbReference>
<dbReference type="STRING" id="5722.A2DCP6"/>
<dbReference type="SUPFAM" id="SSF52540">
    <property type="entry name" value="P-loop containing nucleoside triphosphate hydrolases"/>
    <property type="match status" value="1"/>
</dbReference>
<dbReference type="InterPro" id="IPR047187">
    <property type="entry name" value="SF1_C_Upf1"/>
</dbReference>
<dbReference type="AlphaFoldDB" id="A2DCP6"/>
<dbReference type="GO" id="GO:0005737">
    <property type="term" value="C:cytoplasm"/>
    <property type="evidence" value="ECO:0000318"/>
    <property type="project" value="GO_Central"/>
</dbReference>
<evidence type="ECO:0000256" key="11">
    <source>
        <dbReference type="ARBA" id="ARBA00048432"/>
    </source>
</evidence>
<keyword evidence="16" id="KW-1185">Reference proteome</keyword>
<comment type="similarity">
    <text evidence="2">Belongs to the DNA2/NAM7 helicase family.</text>
</comment>
<dbReference type="GO" id="GO:0008270">
    <property type="term" value="F:zinc ion binding"/>
    <property type="evidence" value="ECO:0007669"/>
    <property type="project" value="UniProtKB-KW"/>
</dbReference>
<evidence type="ECO:0000256" key="7">
    <source>
        <dbReference type="ARBA" id="ARBA00022801"/>
    </source>
</evidence>
<keyword evidence="5" id="KW-0547">Nucleotide-binding</keyword>
<dbReference type="OMA" id="ANEMNDV"/>
<dbReference type="EMBL" id="DS113188">
    <property type="protein sequence ID" value="EAY21670.1"/>
    <property type="molecule type" value="Genomic_DNA"/>
</dbReference>
<sequence length="619" mass="69138">MNDFVEIEHKENEALEHAQSFGGIYPIWKDNQHCTIKAVPGLYRNVSLGSTVKLIQNLDGNEVTETAKVVQRNKNMTIEIKFGIPSTFFETPNPLTIMNVFNSLVYDRQKAALAAFDTERKPMDNFIAECILGKPDNFQVRNKIKDSHPVIPELPPAYFKKLNPSQETAIKFILSHRFTLLQGPPGTGKTTTIAALALSFVKNGISPVLVCAQSNVATDFATLRVAQTGVKVARVLSSNREEVAGDVDRYTTKNLARTMFGEEFTKLENDKDEASRKSITRMDSDVVRQSEVVCTTCVSAGGARLGRIKFQAVIFDESGQCLDPDLLIPLVHGTRQCVLVGDHKQLGPVVVSRQAVKARYDIPLMQRLILNGIHPLVLRTQYRMHPGLSAFPSEAFYSGMLQDGVTAEHRTWPNQFMKWPNPKLPLIFWNIPSKEEFYESGLSYVNRHEVGAVAVLLEAMYLGGVKASDIGVITPYAGQQIYMIETLPALCAKITDKSFFDEIEIASVDAFQGREKNFIILSNVRANDQHDLGFVKDLHRLCVSLTRARYGLIVLGCADTFSENKVWCKYIKHCQENRVFVDGSINDFKPSNFSPLIDLNKNENNSESSDDDAEAGTIY</sequence>
<dbReference type="InParanoid" id="A2DCP6"/>
<keyword evidence="8" id="KW-0347">Helicase</keyword>
<comment type="subcellular location">
    <subcellularLocation>
        <location evidence="1">Cytoplasm</location>
    </subcellularLocation>
</comment>
<dbReference type="Pfam" id="PF20720">
    <property type="entry name" value="nSTAND3"/>
    <property type="match status" value="1"/>
</dbReference>
<dbReference type="PANTHER" id="PTHR10887:SF364">
    <property type="entry name" value="REGULATOR OF NONSENSE TRANSCRIPTS 1"/>
    <property type="match status" value="1"/>
</dbReference>
<proteinExistence type="inferred from homology"/>
<dbReference type="KEGG" id="tva:5467231"/>
<evidence type="ECO:0000256" key="6">
    <source>
        <dbReference type="ARBA" id="ARBA00022771"/>
    </source>
</evidence>
<dbReference type="InterPro" id="IPR041679">
    <property type="entry name" value="DNA2/NAM7-like_C"/>
</dbReference>
<evidence type="ECO:0000256" key="2">
    <source>
        <dbReference type="ARBA" id="ARBA00007913"/>
    </source>
</evidence>
<accession>A2DCP6</accession>
<dbReference type="FunFam" id="3.40.50.300:FF:000097">
    <property type="entry name" value="Regulator of nonsense transcripts 1"/>
    <property type="match status" value="1"/>
</dbReference>
<dbReference type="VEuPathDB" id="TrichDB:TVAGG3_0607520"/>
<feature type="domain" description="AAA+ ATPase" evidence="13">
    <location>
        <begin position="175"/>
        <end position="370"/>
    </location>
</feature>
<feature type="compositionally biased region" description="Acidic residues" evidence="12">
    <location>
        <begin position="608"/>
        <end position="619"/>
    </location>
</feature>
<evidence type="ECO:0000256" key="9">
    <source>
        <dbReference type="ARBA" id="ARBA00022833"/>
    </source>
</evidence>
<dbReference type="Pfam" id="PF13087">
    <property type="entry name" value="AAA_12"/>
    <property type="match status" value="1"/>
</dbReference>
<evidence type="ECO:0000313" key="15">
    <source>
        <dbReference type="EMBL" id="EAY21670.1"/>
    </source>
</evidence>
<evidence type="ECO:0000313" key="16">
    <source>
        <dbReference type="Proteomes" id="UP000001542"/>
    </source>
</evidence>
<dbReference type="eggNOG" id="KOG1802">
    <property type="taxonomic scope" value="Eukaryota"/>
</dbReference>
<evidence type="ECO:0000259" key="14">
    <source>
        <dbReference type="SMART" id="SM00487"/>
    </source>
</evidence>
<dbReference type="OrthoDB" id="6513042at2759"/>
<dbReference type="SMART" id="SM00487">
    <property type="entry name" value="DEXDc"/>
    <property type="match status" value="1"/>
</dbReference>
<dbReference type="InterPro" id="IPR027417">
    <property type="entry name" value="P-loop_NTPase"/>
</dbReference>
<evidence type="ECO:0000259" key="13">
    <source>
        <dbReference type="SMART" id="SM00382"/>
    </source>
</evidence>
<dbReference type="SMR" id="A2DCP6"/>
<evidence type="ECO:0000256" key="5">
    <source>
        <dbReference type="ARBA" id="ARBA00022741"/>
    </source>
</evidence>
<dbReference type="Proteomes" id="UP000001542">
    <property type="component" value="Unassembled WGS sequence"/>
</dbReference>
<dbReference type="Pfam" id="PF13086">
    <property type="entry name" value="AAA_11"/>
    <property type="match status" value="1"/>
</dbReference>
<dbReference type="Gene3D" id="3.40.50.300">
    <property type="entry name" value="P-loop containing nucleotide triphosphate hydrolases"/>
    <property type="match status" value="2"/>
</dbReference>
<keyword evidence="6" id="KW-0863">Zinc-finger</keyword>
<dbReference type="InterPro" id="IPR014001">
    <property type="entry name" value="Helicase_ATP-bd"/>
</dbReference>
<dbReference type="GO" id="GO:0003678">
    <property type="term" value="F:DNA helicase activity"/>
    <property type="evidence" value="ECO:0007669"/>
    <property type="project" value="UniProtKB-EC"/>
</dbReference>
<dbReference type="InterPro" id="IPR003593">
    <property type="entry name" value="AAA+_ATPase"/>
</dbReference>
<evidence type="ECO:0000256" key="4">
    <source>
        <dbReference type="ARBA" id="ARBA00022723"/>
    </source>
</evidence>
<evidence type="ECO:0000256" key="1">
    <source>
        <dbReference type="ARBA" id="ARBA00004496"/>
    </source>
</evidence>
<evidence type="ECO:0000256" key="3">
    <source>
        <dbReference type="ARBA" id="ARBA00022490"/>
    </source>
</evidence>
<dbReference type="RefSeq" id="XP_001582656.1">
    <property type="nucleotide sequence ID" value="XM_001582606.1"/>
</dbReference>
<reference evidence="15" key="2">
    <citation type="journal article" date="2007" name="Science">
        <title>Draft genome sequence of the sexually transmitted pathogen Trichomonas vaginalis.</title>
        <authorList>
            <person name="Carlton J.M."/>
            <person name="Hirt R.P."/>
            <person name="Silva J.C."/>
            <person name="Delcher A.L."/>
            <person name="Schatz M."/>
            <person name="Zhao Q."/>
            <person name="Wortman J.R."/>
            <person name="Bidwell S.L."/>
            <person name="Alsmark U.C.M."/>
            <person name="Besteiro S."/>
            <person name="Sicheritz-Ponten T."/>
            <person name="Noel C.J."/>
            <person name="Dacks J.B."/>
            <person name="Foster P.G."/>
            <person name="Simillion C."/>
            <person name="Van de Peer Y."/>
            <person name="Miranda-Saavedra D."/>
            <person name="Barton G.J."/>
            <person name="Westrop G.D."/>
            <person name="Mueller S."/>
            <person name="Dessi D."/>
            <person name="Fiori P.L."/>
            <person name="Ren Q."/>
            <person name="Paulsen I."/>
            <person name="Zhang H."/>
            <person name="Bastida-Corcuera F.D."/>
            <person name="Simoes-Barbosa A."/>
            <person name="Brown M.T."/>
            <person name="Hayes R.D."/>
            <person name="Mukherjee M."/>
            <person name="Okumura C.Y."/>
            <person name="Schneider R."/>
            <person name="Smith A.J."/>
            <person name="Vanacova S."/>
            <person name="Villalvazo M."/>
            <person name="Haas B.J."/>
            <person name="Pertea M."/>
            <person name="Feldblyum T.V."/>
            <person name="Utterback T.R."/>
            <person name="Shu C.L."/>
            <person name="Osoegawa K."/>
            <person name="de Jong P.J."/>
            <person name="Hrdy I."/>
            <person name="Horvathova L."/>
            <person name="Zubacova Z."/>
            <person name="Dolezal P."/>
            <person name="Malik S.B."/>
            <person name="Logsdon J.M. Jr."/>
            <person name="Henze K."/>
            <person name="Gupta A."/>
            <person name="Wang C.C."/>
            <person name="Dunne R.L."/>
            <person name="Upcroft J.A."/>
            <person name="Upcroft P."/>
            <person name="White O."/>
            <person name="Salzberg S.L."/>
            <person name="Tang P."/>
            <person name="Chiu C.-H."/>
            <person name="Lee Y.-S."/>
            <person name="Embley T.M."/>
            <person name="Coombs G.H."/>
            <person name="Mottram J.C."/>
            <person name="Tachezy J."/>
            <person name="Fraser-Liggett C.M."/>
            <person name="Johnson P.J."/>
        </authorList>
    </citation>
    <scope>NUCLEOTIDE SEQUENCE [LARGE SCALE GENOMIC DNA]</scope>
    <source>
        <strain evidence="15">G3</strain>
    </source>
</reference>
<keyword evidence="4" id="KW-0479">Metal-binding</keyword>
<dbReference type="CDD" id="cd18808">
    <property type="entry name" value="SF1_C_Upf1"/>
    <property type="match status" value="1"/>
</dbReference>
<name>A2DCP6_TRIV3</name>
<keyword evidence="7" id="KW-0378">Hydrolase</keyword>
<evidence type="ECO:0000256" key="12">
    <source>
        <dbReference type="SAM" id="MobiDB-lite"/>
    </source>
</evidence>
<feature type="region of interest" description="Disordered" evidence="12">
    <location>
        <begin position="599"/>
        <end position="619"/>
    </location>
</feature>
<dbReference type="CDD" id="cd18039">
    <property type="entry name" value="DEXXQc_UPF1"/>
    <property type="match status" value="1"/>
</dbReference>
<keyword evidence="10" id="KW-0067">ATP-binding</keyword>
<keyword evidence="3" id="KW-0963">Cytoplasm</keyword>
<evidence type="ECO:0000256" key="8">
    <source>
        <dbReference type="ARBA" id="ARBA00022806"/>
    </source>
</evidence>
<gene>
    <name evidence="15" type="ORF">TVAG_236960</name>
</gene>
<comment type="catalytic activity">
    <reaction evidence="11">
        <text>ATP + H2O = ADP + phosphate + H(+)</text>
        <dbReference type="Rhea" id="RHEA:13065"/>
        <dbReference type="ChEBI" id="CHEBI:15377"/>
        <dbReference type="ChEBI" id="CHEBI:15378"/>
        <dbReference type="ChEBI" id="CHEBI:30616"/>
        <dbReference type="ChEBI" id="CHEBI:43474"/>
        <dbReference type="ChEBI" id="CHEBI:456216"/>
        <dbReference type="EC" id="3.6.4.12"/>
    </reaction>
    <physiologicalReaction direction="left-to-right" evidence="11">
        <dbReference type="Rhea" id="RHEA:13066"/>
    </physiologicalReaction>
</comment>
<dbReference type="InterPro" id="IPR049050">
    <property type="entry name" value="nSTAND3"/>
</dbReference>
<keyword evidence="9" id="KW-0862">Zinc</keyword>
<dbReference type="InterPro" id="IPR041677">
    <property type="entry name" value="DNA2/NAM7_AAA_11"/>
</dbReference>
<reference evidence="15" key="1">
    <citation type="submission" date="2006-10" db="EMBL/GenBank/DDBJ databases">
        <authorList>
            <person name="Amadeo P."/>
            <person name="Zhao Q."/>
            <person name="Wortman J."/>
            <person name="Fraser-Liggett C."/>
            <person name="Carlton J."/>
        </authorList>
    </citation>
    <scope>NUCLEOTIDE SEQUENCE</scope>
    <source>
        <strain evidence="15">G3</strain>
    </source>
</reference>
<dbReference type="InterPro" id="IPR045055">
    <property type="entry name" value="DNA2/NAM7-like"/>
</dbReference>
<dbReference type="VEuPathDB" id="TrichDB:TVAG_236960"/>
<dbReference type="GO" id="GO:0000184">
    <property type="term" value="P:nuclear-transcribed mRNA catabolic process, nonsense-mediated decay"/>
    <property type="evidence" value="ECO:0000318"/>
    <property type="project" value="GO_Central"/>
</dbReference>
<dbReference type="GO" id="GO:0003723">
    <property type="term" value="F:RNA binding"/>
    <property type="evidence" value="ECO:0000318"/>
    <property type="project" value="GO_Central"/>
</dbReference>
<dbReference type="GO" id="GO:0003724">
    <property type="term" value="F:RNA helicase activity"/>
    <property type="evidence" value="ECO:0000318"/>
    <property type="project" value="GO_Central"/>
</dbReference>
<protein>
    <submittedName>
        <fullName evidence="15">Possible regulator of nonsense transcripts, putative</fullName>
    </submittedName>
</protein>
<dbReference type="GO" id="GO:0005524">
    <property type="term" value="F:ATP binding"/>
    <property type="evidence" value="ECO:0007669"/>
    <property type="project" value="UniProtKB-KW"/>
</dbReference>